<accession>A0ABQ9WKS7</accession>
<organism evidence="1 2">
    <name type="scientific">Blattamonas nauphoetae</name>
    <dbReference type="NCBI Taxonomy" id="2049346"/>
    <lineage>
        <taxon>Eukaryota</taxon>
        <taxon>Metamonada</taxon>
        <taxon>Preaxostyla</taxon>
        <taxon>Oxymonadida</taxon>
        <taxon>Blattamonas</taxon>
    </lineage>
</organism>
<protein>
    <submittedName>
        <fullName evidence="1">Uncharacterized protein</fullName>
    </submittedName>
</protein>
<sequence>MFLGSDTLLRFDLILLQVNYSFPSSKGGRRGENVGESANMPELNQVSFSQGCLLALSLNCHNIVLGSQTTCDLRGCSPALTLFDPALFSGSLYNRFVVLLQIYATVPDNRVVPRVFSFSPTSATSLQFRQPSWSRWELVNVLLLSPAVPNFCRFERHNLSGQSLHHSPRSFWLDESGPIVLGSMRLQWKNRSGFMYNSLLVEWKIWLPLQLPRG</sequence>
<name>A0ABQ9WKS7_9EUKA</name>
<evidence type="ECO:0000313" key="2">
    <source>
        <dbReference type="Proteomes" id="UP001281761"/>
    </source>
</evidence>
<dbReference type="EMBL" id="JARBJD010000791">
    <property type="protein sequence ID" value="KAK2939943.1"/>
    <property type="molecule type" value="Genomic_DNA"/>
</dbReference>
<dbReference type="Proteomes" id="UP001281761">
    <property type="component" value="Unassembled WGS sequence"/>
</dbReference>
<keyword evidence="2" id="KW-1185">Reference proteome</keyword>
<reference evidence="1 2" key="1">
    <citation type="journal article" date="2022" name="bioRxiv">
        <title>Genomics of Preaxostyla Flagellates Illuminates Evolutionary Transitions and the Path Towards Mitochondrial Loss.</title>
        <authorList>
            <person name="Novak L.V.F."/>
            <person name="Treitli S.C."/>
            <person name="Pyrih J."/>
            <person name="Halakuc P."/>
            <person name="Pipaliya S.V."/>
            <person name="Vacek V."/>
            <person name="Brzon O."/>
            <person name="Soukal P."/>
            <person name="Eme L."/>
            <person name="Dacks J.B."/>
            <person name="Karnkowska A."/>
            <person name="Elias M."/>
            <person name="Hampl V."/>
        </authorList>
    </citation>
    <scope>NUCLEOTIDE SEQUENCE [LARGE SCALE GENOMIC DNA]</scope>
    <source>
        <strain evidence="1">NAU3</strain>
        <tissue evidence="1">Gut</tissue>
    </source>
</reference>
<comment type="caution">
    <text evidence="1">The sequence shown here is derived from an EMBL/GenBank/DDBJ whole genome shotgun (WGS) entry which is preliminary data.</text>
</comment>
<evidence type="ECO:0000313" key="1">
    <source>
        <dbReference type="EMBL" id="KAK2939943.1"/>
    </source>
</evidence>
<proteinExistence type="predicted"/>
<gene>
    <name evidence="1" type="ORF">BLNAU_25142</name>
</gene>